<dbReference type="SUPFAM" id="SSF82895">
    <property type="entry name" value="TSP-1 type 1 repeat"/>
    <property type="match status" value="1"/>
</dbReference>
<evidence type="ECO:0000313" key="2">
    <source>
        <dbReference type="EMBL" id="EKC35768.1"/>
    </source>
</evidence>
<dbReference type="PROSITE" id="PS50092">
    <property type="entry name" value="TSP1"/>
    <property type="match status" value="1"/>
</dbReference>
<dbReference type="InterPro" id="IPR036770">
    <property type="entry name" value="Ankyrin_rpt-contain_sf"/>
</dbReference>
<protein>
    <submittedName>
        <fullName evidence="2">A disintegrin and metalloproteinase with thrombospondin motifs 14</fullName>
    </submittedName>
</protein>
<evidence type="ECO:0000256" key="1">
    <source>
        <dbReference type="ARBA" id="ARBA00023157"/>
    </source>
</evidence>
<dbReference type="HOGENOM" id="CLU_685607_0_0_1"/>
<keyword evidence="1" id="KW-1015">Disulfide bond</keyword>
<dbReference type="InterPro" id="IPR036383">
    <property type="entry name" value="TSP1_rpt_sf"/>
</dbReference>
<dbReference type="SUPFAM" id="SSF48403">
    <property type="entry name" value="Ankyrin repeat"/>
    <property type="match status" value="1"/>
</dbReference>
<gene>
    <name evidence="2" type="ORF">CGI_10018635</name>
</gene>
<proteinExistence type="predicted"/>
<dbReference type="Gene3D" id="1.25.40.20">
    <property type="entry name" value="Ankyrin repeat-containing domain"/>
    <property type="match status" value="1"/>
</dbReference>
<organism evidence="2">
    <name type="scientific">Magallana gigas</name>
    <name type="common">Pacific oyster</name>
    <name type="synonym">Crassostrea gigas</name>
    <dbReference type="NCBI Taxonomy" id="29159"/>
    <lineage>
        <taxon>Eukaryota</taxon>
        <taxon>Metazoa</taxon>
        <taxon>Spiralia</taxon>
        <taxon>Lophotrochozoa</taxon>
        <taxon>Mollusca</taxon>
        <taxon>Bivalvia</taxon>
        <taxon>Autobranchia</taxon>
        <taxon>Pteriomorphia</taxon>
        <taxon>Ostreida</taxon>
        <taxon>Ostreoidea</taxon>
        <taxon>Ostreidae</taxon>
        <taxon>Magallana</taxon>
    </lineage>
</organism>
<dbReference type="InParanoid" id="K1QPJ0"/>
<dbReference type="InterPro" id="IPR038877">
    <property type="entry name" value="THSD1"/>
</dbReference>
<dbReference type="EMBL" id="JH818918">
    <property type="protein sequence ID" value="EKC35768.1"/>
    <property type="molecule type" value="Genomic_DNA"/>
</dbReference>
<dbReference type="Gene3D" id="2.20.100.10">
    <property type="entry name" value="Thrombospondin type-1 (TSP1) repeat"/>
    <property type="match status" value="1"/>
</dbReference>
<dbReference type="AlphaFoldDB" id="K1QPJ0"/>
<dbReference type="FunFam" id="2.20.100.10:FF:000001">
    <property type="entry name" value="semaphorin-5A isoform X1"/>
    <property type="match status" value="1"/>
</dbReference>
<accession>K1QPJ0</accession>
<sequence length="402" mass="45168">MAEDARRKESAKTLDNCESIIEDATKSLQENNMRHAYMHLAKVLLKDHRSKKHKDMERKALDIVITSLGKSLTPEIPNELVKIPNKLYEQIINGLAASEKWRQMYFIVKEHRRHYGDLSLPNFAKSMSLAKVIRHSSFQDSEQLLIDVLKSHVSFLSCVHLSACESTNGKLPILAAVQECQFKVLEVLLKWGANPVHLTINHGDTPIHAALSIALERDKVNGGWGTWGQFTPCGKSCGGGIQIRFRSCDHPSPSNGGLSCIGDSLQTASCNSQQCPGNFSILKYSYDLYEKDPNKYPMLDPAQTNSEGDSLFHLVAKANYCATTMKAAKFLCDKKVNASVLNKEGKLPKDYLNSKNDKRLQMPTKGKQVVEKPYEEAEEQYKEKEGLQVIQMMPQIRDKQCV</sequence>
<dbReference type="Pfam" id="PF00090">
    <property type="entry name" value="TSP_1"/>
    <property type="match status" value="1"/>
</dbReference>
<dbReference type="SMART" id="SM00209">
    <property type="entry name" value="TSP1"/>
    <property type="match status" value="1"/>
</dbReference>
<dbReference type="InterPro" id="IPR000884">
    <property type="entry name" value="TSP1_rpt"/>
</dbReference>
<reference evidence="2" key="1">
    <citation type="journal article" date="2012" name="Nature">
        <title>The oyster genome reveals stress adaptation and complexity of shell formation.</title>
        <authorList>
            <person name="Zhang G."/>
            <person name="Fang X."/>
            <person name="Guo X."/>
            <person name="Li L."/>
            <person name="Luo R."/>
            <person name="Xu F."/>
            <person name="Yang P."/>
            <person name="Zhang L."/>
            <person name="Wang X."/>
            <person name="Qi H."/>
            <person name="Xiong Z."/>
            <person name="Que H."/>
            <person name="Xie Y."/>
            <person name="Holland P.W."/>
            <person name="Paps J."/>
            <person name="Zhu Y."/>
            <person name="Wu F."/>
            <person name="Chen Y."/>
            <person name="Wang J."/>
            <person name="Peng C."/>
            <person name="Meng J."/>
            <person name="Yang L."/>
            <person name="Liu J."/>
            <person name="Wen B."/>
            <person name="Zhang N."/>
            <person name="Huang Z."/>
            <person name="Zhu Q."/>
            <person name="Feng Y."/>
            <person name="Mount A."/>
            <person name="Hedgecock D."/>
            <person name="Xu Z."/>
            <person name="Liu Y."/>
            <person name="Domazet-Loso T."/>
            <person name="Du Y."/>
            <person name="Sun X."/>
            <person name="Zhang S."/>
            <person name="Liu B."/>
            <person name="Cheng P."/>
            <person name="Jiang X."/>
            <person name="Li J."/>
            <person name="Fan D."/>
            <person name="Wang W."/>
            <person name="Fu W."/>
            <person name="Wang T."/>
            <person name="Wang B."/>
            <person name="Zhang J."/>
            <person name="Peng Z."/>
            <person name="Li Y."/>
            <person name="Li N."/>
            <person name="Wang J."/>
            <person name="Chen M."/>
            <person name="He Y."/>
            <person name="Tan F."/>
            <person name="Song X."/>
            <person name="Zheng Q."/>
            <person name="Huang R."/>
            <person name="Yang H."/>
            <person name="Du X."/>
            <person name="Chen L."/>
            <person name="Yang M."/>
            <person name="Gaffney P.M."/>
            <person name="Wang S."/>
            <person name="Luo L."/>
            <person name="She Z."/>
            <person name="Ming Y."/>
            <person name="Huang W."/>
            <person name="Zhang S."/>
            <person name="Huang B."/>
            <person name="Zhang Y."/>
            <person name="Qu T."/>
            <person name="Ni P."/>
            <person name="Miao G."/>
            <person name="Wang J."/>
            <person name="Wang Q."/>
            <person name="Steinberg C.E."/>
            <person name="Wang H."/>
            <person name="Li N."/>
            <person name="Qian L."/>
            <person name="Zhang G."/>
            <person name="Li Y."/>
            <person name="Yang H."/>
            <person name="Liu X."/>
            <person name="Wang J."/>
            <person name="Yin Y."/>
            <person name="Wang J."/>
        </authorList>
    </citation>
    <scope>NUCLEOTIDE SEQUENCE [LARGE SCALE GENOMIC DNA]</scope>
    <source>
        <strain evidence="2">05x7-T-G4-1.051#20</strain>
    </source>
</reference>
<dbReference type="PANTHER" id="PTHR16311">
    <property type="entry name" value="THROMBOSPONDIN TYPE I DOMAIN-CONTAINING 1"/>
    <property type="match status" value="1"/>
</dbReference>
<name>K1QPJ0_MAGGI</name>
<keyword evidence="2" id="KW-0401">Integrin</keyword>
<dbReference type="GO" id="GO:0007229">
    <property type="term" value="P:integrin-mediated signaling pathway"/>
    <property type="evidence" value="ECO:0007669"/>
    <property type="project" value="UniProtKB-KW"/>
</dbReference>
<dbReference type="PANTHER" id="PTHR16311:SF3">
    <property type="entry name" value="THROMBOSPONDIN TYPE-1 DOMAIN-CONTAINING PROTEIN 1"/>
    <property type="match status" value="1"/>
</dbReference>
<dbReference type="GO" id="GO:0071944">
    <property type="term" value="C:cell periphery"/>
    <property type="evidence" value="ECO:0007669"/>
    <property type="project" value="TreeGrafter"/>
</dbReference>